<dbReference type="PANTHER" id="PTHR10663:SF388">
    <property type="entry name" value="GOLGI-SPECIFIC BREFELDIN A-RESISTANCE GUANINE NUCLEOTIDE EXCHANGE FACTOR 1"/>
    <property type="match status" value="1"/>
</dbReference>
<reference evidence="6" key="1">
    <citation type="submission" date="2016-05" db="EMBL/GenBank/DDBJ databases">
        <title>Comparative genomics of biotechnologically important yeasts.</title>
        <authorList>
            <consortium name="DOE Joint Genome Institute"/>
            <person name="Riley R."/>
            <person name="Haridas S."/>
            <person name="Wolfe K.H."/>
            <person name="Lopes M.R."/>
            <person name="Hittinger C.T."/>
            <person name="Goker M."/>
            <person name="Salamov A."/>
            <person name="Wisecaver J."/>
            <person name="Long T.M."/>
            <person name="Aerts A.L."/>
            <person name="Barry K."/>
            <person name="Choi C."/>
            <person name="Clum A."/>
            <person name="Coughlan A.Y."/>
            <person name="Deshpande S."/>
            <person name="Douglass A.P."/>
            <person name="Hanson S.J."/>
            <person name="Klenk H.-P."/>
            <person name="Labutti K."/>
            <person name="Lapidus A."/>
            <person name="Lindquist E."/>
            <person name="Lipzen A."/>
            <person name="Meier-Kolthoff J.P."/>
            <person name="Ohm R.A."/>
            <person name="Otillar R.P."/>
            <person name="Pangilinan J."/>
            <person name="Peng Y."/>
            <person name="Rokas A."/>
            <person name="Rosa C.A."/>
            <person name="Scheuner C."/>
            <person name="Sibirny A.A."/>
            <person name="Slot J.C."/>
            <person name="Stielow J.B."/>
            <person name="Sun H."/>
            <person name="Kurtzman C.P."/>
            <person name="Blackwell M."/>
            <person name="Grigoriev I.V."/>
            <person name="Jeffries T.W."/>
        </authorList>
    </citation>
    <scope>NUCLEOTIDE SEQUENCE [LARGE SCALE GENOMIC DNA]</scope>
    <source>
        <strain evidence="6">NRRL Y-2460</strain>
    </source>
</reference>
<dbReference type="SMART" id="SM00222">
    <property type="entry name" value="Sec7"/>
    <property type="match status" value="1"/>
</dbReference>
<gene>
    <name evidence="5" type="ORF">PACTADRAFT_39192</name>
</gene>
<keyword evidence="6" id="KW-1185">Reference proteome</keyword>
<dbReference type="Pfam" id="PF16213">
    <property type="entry name" value="DCB"/>
    <property type="match status" value="1"/>
</dbReference>
<dbReference type="InterPro" id="IPR056604">
    <property type="entry name" value="GBF1-like_TPR"/>
</dbReference>
<dbReference type="SUPFAM" id="SSF48371">
    <property type="entry name" value="ARM repeat"/>
    <property type="match status" value="1"/>
</dbReference>
<keyword evidence="1" id="KW-0813">Transport</keyword>
<dbReference type="GO" id="GO:0015031">
    <property type="term" value="P:protein transport"/>
    <property type="evidence" value="ECO:0007669"/>
    <property type="project" value="UniProtKB-KW"/>
</dbReference>
<dbReference type="InterPro" id="IPR032691">
    <property type="entry name" value="Mon2/Sec7/BIG1-like_HUS"/>
</dbReference>
<dbReference type="Pfam" id="PF23325">
    <property type="entry name" value="TPR_28"/>
    <property type="match status" value="1"/>
</dbReference>
<evidence type="ECO:0000313" key="5">
    <source>
        <dbReference type="EMBL" id="ODV97110.1"/>
    </source>
</evidence>
<dbReference type="CDD" id="cd00171">
    <property type="entry name" value="Sec7"/>
    <property type="match status" value="1"/>
</dbReference>
<dbReference type="SUPFAM" id="SSF48425">
    <property type="entry name" value="Sec7 domain"/>
    <property type="match status" value="1"/>
</dbReference>
<dbReference type="Gene3D" id="1.10.220.20">
    <property type="match status" value="1"/>
</dbReference>
<dbReference type="PROSITE" id="PS50190">
    <property type="entry name" value="SEC7"/>
    <property type="match status" value="1"/>
</dbReference>
<feature type="region of interest" description="Disordered" evidence="3">
    <location>
        <begin position="76"/>
        <end position="95"/>
    </location>
</feature>
<evidence type="ECO:0000256" key="1">
    <source>
        <dbReference type="ARBA" id="ARBA00022448"/>
    </source>
</evidence>
<dbReference type="GO" id="GO:0005794">
    <property type="term" value="C:Golgi apparatus"/>
    <property type="evidence" value="ECO:0007669"/>
    <property type="project" value="UniProtKB-ARBA"/>
</dbReference>
<name>A0A1E4TZE1_PACTA</name>
<dbReference type="PANTHER" id="PTHR10663">
    <property type="entry name" value="GUANYL-NUCLEOTIDE EXCHANGE FACTOR"/>
    <property type="match status" value="1"/>
</dbReference>
<dbReference type="InterPro" id="IPR023394">
    <property type="entry name" value="Sec7_C_sf"/>
</dbReference>
<dbReference type="EMBL" id="KV454012">
    <property type="protein sequence ID" value="ODV97110.1"/>
    <property type="molecule type" value="Genomic_DNA"/>
</dbReference>
<dbReference type="STRING" id="669874.A0A1E4TZE1"/>
<feature type="domain" description="SEC7" evidence="4">
    <location>
        <begin position="542"/>
        <end position="747"/>
    </location>
</feature>
<dbReference type="FunFam" id="1.10.1000.11:FF:000002">
    <property type="entry name" value="Cytohesin 1"/>
    <property type="match status" value="1"/>
</dbReference>
<dbReference type="OrthoDB" id="10258608at2759"/>
<dbReference type="GO" id="GO:0005085">
    <property type="term" value="F:guanyl-nucleotide exchange factor activity"/>
    <property type="evidence" value="ECO:0007669"/>
    <property type="project" value="InterPro"/>
</dbReference>
<dbReference type="GO" id="GO:0032012">
    <property type="term" value="P:regulation of ARF protein signal transduction"/>
    <property type="evidence" value="ECO:0007669"/>
    <property type="project" value="InterPro"/>
</dbReference>
<dbReference type="GO" id="GO:0016192">
    <property type="term" value="P:vesicle-mediated transport"/>
    <property type="evidence" value="ECO:0007669"/>
    <property type="project" value="UniProtKB-ARBA"/>
</dbReference>
<proteinExistence type="predicted"/>
<dbReference type="Pfam" id="PF12783">
    <property type="entry name" value="Sec7-like_HUS"/>
    <property type="match status" value="1"/>
</dbReference>
<organism evidence="5 6">
    <name type="scientific">Pachysolen tannophilus NRRL Y-2460</name>
    <dbReference type="NCBI Taxonomy" id="669874"/>
    <lineage>
        <taxon>Eukaryota</taxon>
        <taxon>Fungi</taxon>
        <taxon>Dikarya</taxon>
        <taxon>Ascomycota</taxon>
        <taxon>Saccharomycotina</taxon>
        <taxon>Pichiomycetes</taxon>
        <taxon>Pachysolenaceae</taxon>
        <taxon>Pachysolen</taxon>
    </lineage>
</organism>
<dbReference type="Gene3D" id="1.10.1000.11">
    <property type="entry name" value="Arf Nucleotide-binding Site Opener,domain 2"/>
    <property type="match status" value="1"/>
</dbReference>
<dbReference type="InterPro" id="IPR016024">
    <property type="entry name" value="ARM-type_fold"/>
</dbReference>
<dbReference type="InterPro" id="IPR000904">
    <property type="entry name" value="Sec7_dom"/>
</dbReference>
<dbReference type="InterPro" id="IPR035999">
    <property type="entry name" value="Sec7_dom_sf"/>
</dbReference>
<dbReference type="Pfam" id="PF01369">
    <property type="entry name" value="Sec7"/>
    <property type="match status" value="1"/>
</dbReference>
<dbReference type="InterPro" id="IPR032629">
    <property type="entry name" value="DCB_dom"/>
</dbReference>
<sequence length="1421" mass="161538">MDDFTTTSIDPLTLVIGECILISSEMRKLPKWSQNGVAAILGGQLYSSRDLLFGGDLDDSFTSRFGIKNTTHHYNNGIRGNDNGNGISNNNNNSGLRHKDDSPLLSGFIQLRILLTDVDSLERVDSLTLLQPFLLVIKSSSTSGHITSLALTSLAKFLSYNLINSNSINIKTTLPQIISSLTHCRFEAGDQSSDDAVLLKVLRLLETIIKSDISDLLPDDFVYEVIQTCLSLACNKRRSEVLRKAAEMAMISITIRIFSKLRKIDPPSIEKNNNNIINTKTDTDTIINKERKSQDSIESYKVKEQPEDVEPFGIPCIKEYLSILISMINPSNQYQHMESTRVFAFSLINTAVEVSSDSLPKHPSIMSLISDLVCKHLLQTIQSVDQPTLLYAALQLFTTLTVTLGDYLKLQVEMILLSILRSITPDFKNLDNDLNNSSINSNTRPPLSKEMLIESISILWTRSPIFFTNLFQLYDCDFDRENICLALIKCLCRLSLPDAAITSTDNVPPIALEGLLTLINGMNNRVKQEMKNGAEFKINENKLVSQQNKKQEFIECIKVLNNEPKEGLKLLHEKNFIKNLEDNDELARFYFEKSGRLNKKQLGEILAKPRNTELLEKFMSLFDFTNLRVDEALRMLLKSFRLPGESQQIERIVESFANKYVACQEKQSSLAAGGKEDKEDEEKIRPDKDSVFVLSYSIVMLNTDLHNPQVKNHMTFEDYQKNVRGVYNGKDFPSWYLSKIYNSIKDREIIMPEEHHGTSKWFDDMWNNLITQHDIHLGSSGHNSTNDNSTVEWVQFDKVIFETTCNYIISTILAIFDEAIDDAIISKMMVTVDKCSNIAIYFKLTKIIDKIVETLSHLTTLTGLRNSDLMLQDGSSRDVIPVTQIKIEETSEILTVSDLSVWLGRDFKAQLSTVELFRVLKKNKFKITSKWINILKIILTLYENCLINPDLFLKFQNMQKLSNLPKVKPQFSINRSKTLKETGLFSTFSSFLKGYSDEPPEPTTEEIDSTLGTINCIEKSEIPSLFINISQTSKENLNNFIKLFLTLMPKKVKTNFRFYESEILFITEISVCLSLLSLDQEVIDIIINKIDELLSLEADSIIRLNVYKLILLANSKSPMEDSLVKAIDQLHSLSKSDLFEYGSPIITPLKLLVIEGSWTKDVVNHNTNYWSIIRLFASSLKYTSEIFEFLEANIKNCLTDSNYFLILGLLDEISSAGAIGAQWEQELERLIKTGHKIEGNKNTYENIIQTSLKSIKLTSEVSDYRPIDFKILIQALCHQCYNPCNEVRLFAVKTLQGTLLSLSANDQDLTPDSIVENCLFPLLHELMKPENNCGIDINVLKMITKYLISVGLKDLNVKILSKYFKIVQLMIKKSSNKDFEDQSIEMLKNMFLILKNDNKDDEECLKKIEPLQDLIGLKVEG</sequence>
<evidence type="ECO:0000256" key="3">
    <source>
        <dbReference type="SAM" id="MobiDB-lite"/>
    </source>
</evidence>
<dbReference type="Proteomes" id="UP000094236">
    <property type="component" value="Unassembled WGS sequence"/>
</dbReference>
<evidence type="ECO:0000313" key="6">
    <source>
        <dbReference type="Proteomes" id="UP000094236"/>
    </source>
</evidence>
<keyword evidence="2" id="KW-0653">Protein transport</keyword>
<evidence type="ECO:0000256" key="2">
    <source>
        <dbReference type="ARBA" id="ARBA00022927"/>
    </source>
</evidence>
<evidence type="ECO:0000259" key="4">
    <source>
        <dbReference type="PROSITE" id="PS50190"/>
    </source>
</evidence>
<accession>A0A1E4TZE1</accession>
<protein>
    <recommendedName>
        <fullName evidence="4">SEC7 domain-containing protein</fullName>
    </recommendedName>
</protein>